<sequence length="129" mass="14927">MNLNALQIVFAVFTVQYTFDISSGRRIWPLNIIRNYTCQYGHYALPDKICLDVSYPCVSLCCSAGSSELVISGCPLPKDFDNSTLDGNKYWPNCCIRKWHTLRPRFPPVALYYALDGSWRYRHDKLSYE</sequence>
<accession>A0A224YC17</accession>
<organism evidence="1">
    <name type="scientific">Rhipicephalus zambeziensis</name>
    <dbReference type="NCBI Taxonomy" id="60191"/>
    <lineage>
        <taxon>Eukaryota</taxon>
        <taxon>Metazoa</taxon>
        <taxon>Ecdysozoa</taxon>
        <taxon>Arthropoda</taxon>
        <taxon>Chelicerata</taxon>
        <taxon>Arachnida</taxon>
        <taxon>Acari</taxon>
        <taxon>Parasitiformes</taxon>
        <taxon>Ixodida</taxon>
        <taxon>Ixodoidea</taxon>
        <taxon>Ixodidae</taxon>
        <taxon>Rhipicephalinae</taxon>
        <taxon>Rhipicephalus</taxon>
        <taxon>Rhipicephalus</taxon>
    </lineage>
</organism>
<name>A0A224YC17_9ACAR</name>
<dbReference type="EMBL" id="GFPF01000194">
    <property type="protein sequence ID" value="MAA11340.1"/>
    <property type="molecule type" value="Transcribed_RNA"/>
</dbReference>
<proteinExistence type="predicted"/>
<protein>
    <submittedName>
        <fullName evidence="1">8.9 kDa family member</fullName>
    </submittedName>
</protein>
<dbReference type="AlphaFoldDB" id="A0A224YC17"/>
<evidence type="ECO:0000313" key="1">
    <source>
        <dbReference type="EMBL" id="MAA11340.1"/>
    </source>
</evidence>
<reference evidence="1" key="1">
    <citation type="journal article" date="2017" name="Parasit. Vectors">
        <title>Sialotranscriptomics of Rhipicephalus zambeziensis reveals intricate expression profiles of secretory proteins and suggests tight temporal transcriptional regulation during blood-feeding.</title>
        <authorList>
            <person name="de Castro M.H."/>
            <person name="de Klerk D."/>
            <person name="Pienaar R."/>
            <person name="Rees D.J.G."/>
            <person name="Mans B.J."/>
        </authorList>
    </citation>
    <scope>NUCLEOTIDE SEQUENCE</scope>
    <source>
        <tissue evidence="1">Salivary glands</tissue>
    </source>
</reference>